<feature type="transmembrane region" description="Helical" evidence="6">
    <location>
        <begin position="46"/>
        <end position="68"/>
    </location>
</feature>
<accession>A0A323TJ31</accession>
<feature type="transmembrane region" description="Helical" evidence="6">
    <location>
        <begin position="353"/>
        <end position="377"/>
    </location>
</feature>
<feature type="transmembrane region" description="Helical" evidence="6">
    <location>
        <begin position="75"/>
        <end position="94"/>
    </location>
</feature>
<gene>
    <name evidence="8" type="ORF">CR194_04685</name>
</gene>
<dbReference type="Pfam" id="PF07690">
    <property type="entry name" value="MFS_1"/>
    <property type="match status" value="1"/>
</dbReference>
<feature type="transmembrane region" description="Helical" evidence="6">
    <location>
        <begin position="383"/>
        <end position="404"/>
    </location>
</feature>
<dbReference type="GO" id="GO:0005886">
    <property type="term" value="C:plasma membrane"/>
    <property type="evidence" value="ECO:0007669"/>
    <property type="project" value="UniProtKB-SubCell"/>
</dbReference>
<protein>
    <submittedName>
        <fullName evidence="8">MFS transporter</fullName>
    </submittedName>
</protein>
<feature type="transmembrane region" description="Helical" evidence="6">
    <location>
        <begin position="296"/>
        <end position="319"/>
    </location>
</feature>
<dbReference type="Proteomes" id="UP000248214">
    <property type="component" value="Unassembled WGS sequence"/>
</dbReference>
<dbReference type="PROSITE" id="PS50850">
    <property type="entry name" value="MFS"/>
    <property type="match status" value="1"/>
</dbReference>
<proteinExistence type="predicted"/>
<evidence type="ECO:0000313" key="9">
    <source>
        <dbReference type="Proteomes" id="UP000248214"/>
    </source>
</evidence>
<evidence type="ECO:0000256" key="2">
    <source>
        <dbReference type="ARBA" id="ARBA00022448"/>
    </source>
</evidence>
<feature type="transmembrane region" description="Helical" evidence="6">
    <location>
        <begin position="7"/>
        <end position="34"/>
    </location>
</feature>
<evidence type="ECO:0000259" key="7">
    <source>
        <dbReference type="PROSITE" id="PS50850"/>
    </source>
</evidence>
<dbReference type="InterPro" id="IPR011701">
    <property type="entry name" value="MFS"/>
</dbReference>
<dbReference type="EMBL" id="PDOD01000001">
    <property type="protein sequence ID" value="PYZ94828.1"/>
    <property type="molecule type" value="Genomic_DNA"/>
</dbReference>
<evidence type="ECO:0000313" key="8">
    <source>
        <dbReference type="EMBL" id="PYZ94828.1"/>
    </source>
</evidence>
<dbReference type="OrthoDB" id="9797953at2"/>
<dbReference type="PANTHER" id="PTHR23527:SF1">
    <property type="entry name" value="BLL3282 PROTEIN"/>
    <property type="match status" value="1"/>
</dbReference>
<dbReference type="InterPro" id="IPR020846">
    <property type="entry name" value="MFS_dom"/>
</dbReference>
<keyword evidence="3 6" id="KW-0812">Transmembrane</keyword>
<feature type="transmembrane region" description="Helical" evidence="6">
    <location>
        <begin position="100"/>
        <end position="122"/>
    </location>
</feature>
<comment type="caution">
    <text evidence="8">The sequence shown here is derived from an EMBL/GenBank/DDBJ whole genome shotgun (WGS) entry which is preliminary data.</text>
</comment>
<evidence type="ECO:0000256" key="1">
    <source>
        <dbReference type="ARBA" id="ARBA00004651"/>
    </source>
</evidence>
<feature type="transmembrane region" description="Helical" evidence="6">
    <location>
        <begin position="134"/>
        <end position="157"/>
    </location>
</feature>
<evidence type="ECO:0000256" key="3">
    <source>
        <dbReference type="ARBA" id="ARBA00022692"/>
    </source>
</evidence>
<dbReference type="RefSeq" id="WP_110608461.1">
    <property type="nucleotide sequence ID" value="NZ_PDOD01000001.1"/>
</dbReference>
<keyword evidence="9" id="KW-1185">Reference proteome</keyword>
<dbReference type="GO" id="GO:0022857">
    <property type="term" value="F:transmembrane transporter activity"/>
    <property type="evidence" value="ECO:0007669"/>
    <property type="project" value="InterPro"/>
</dbReference>
<sequence>MKIHRGWFILMISILNLLACLGFGRFSLGAIIPFMKEGLQLTYSEVGMMTSGVFLGYLVGALTVGYVLKWISVKTVILTGLTMLAGGMLYSSVVYNFLSAYLACLLIGFGSGSANVTSLSLVGRWFSTKYRGKALGIANSGIGFGMVISGFLVPYLMIIHPTEGWRISWGLLAVAVIVIILINFFFLVESPEKIGLESIGSQGALQVNIEKQKDESSGYMIKNIYTDKMIWIIGGIYLAWGFSYLIFTTFFVDYLINEILIDKKIAGQFFATAGVASIFSGFIWGSISDRMGRMKALFFICFIQASLLLAFTFTTSHALLYGETVLYALTLWGVPTVIIATITVYTEVKTTSIAIGFITLFFGIGQWVSPMVTGYLIDLFNSYTVAIYVSAAVCYTGSLVCIYAHRRHMRLKNNVVTEKGIPAK</sequence>
<dbReference type="InterPro" id="IPR036259">
    <property type="entry name" value="MFS_trans_sf"/>
</dbReference>
<name>A0A323TJ31_9BACI</name>
<keyword evidence="2" id="KW-0813">Transport</keyword>
<evidence type="ECO:0000256" key="4">
    <source>
        <dbReference type="ARBA" id="ARBA00022989"/>
    </source>
</evidence>
<feature type="transmembrane region" description="Helical" evidence="6">
    <location>
        <begin position="169"/>
        <end position="188"/>
    </location>
</feature>
<keyword evidence="5 6" id="KW-0472">Membrane</keyword>
<organism evidence="8 9">
    <name type="scientific">Salipaludibacillus keqinensis</name>
    <dbReference type="NCBI Taxonomy" id="2045207"/>
    <lineage>
        <taxon>Bacteria</taxon>
        <taxon>Bacillati</taxon>
        <taxon>Bacillota</taxon>
        <taxon>Bacilli</taxon>
        <taxon>Bacillales</taxon>
        <taxon>Bacillaceae</taxon>
    </lineage>
</organism>
<dbReference type="PANTHER" id="PTHR23527">
    <property type="entry name" value="BLL3282 PROTEIN"/>
    <property type="match status" value="1"/>
</dbReference>
<keyword evidence="4 6" id="KW-1133">Transmembrane helix</keyword>
<feature type="transmembrane region" description="Helical" evidence="6">
    <location>
        <begin position="325"/>
        <end position="346"/>
    </location>
</feature>
<dbReference type="AlphaFoldDB" id="A0A323TJ31"/>
<dbReference type="InterPro" id="IPR052952">
    <property type="entry name" value="MFS-Transporter"/>
</dbReference>
<evidence type="ECO:0000256" key="6">
    <source>
        <dbReference type="SAM" id="Phobius"/>
    </source>
</evidence>
<evidence type="ECO:0000256" key="5">
    <source>
        <dbReference type="ARBA" id="ARBA00023136"/>
    </source>
</evidence>
<feature type="transmembrane region" description="Helical" evidence="6">
    <location>
        <begin position="265"/>
        <end position="284"/>
    </location>
</feature>
<feature type="transmembrane region" description="Helical" evidence="6">
    <location>
        <begin position="229"/>
        <end position="253"/>
    </location>
</feature>
<reference evidence="8 9" key="1">
    <citation type="submission" date="2017-10" db="EMBL/GenBank/DDBJ databases">
        <title>Bacillus sp. nov., a halophilic bacterium isolated from a Keqin Lake.</title>
        <authorList>
            <person name="Wang H."/>
        </authorList>
    </citation>
    <scope>NUCLEOTIDE SEQUENCE [LARGE SCALE GENOMIC DNA]</scope>
    <source>
        <strain evidence="8 9">KQ-12</strain>
    </source>
</reference>
<comment type="subcellular location">
    <subcellularLocation>
        <location evidence="1">Cell membrane</location>
        <topology evidence="1">Multi-pass membrane protein</topology>
    </subcellularLocation>
</comment>
<dbReference type="Gene3D" id="1.20.1250.20">
    <property type="entry name" value="MFS general substrate transporter like domains"/>
    <property type="match status" value="2"/>
</dbReference>
<dbReference type="SUPFAM" id="SSF103473">
    <property type="entry name" value="MFS general substrate transporter"/>
    <property type="match status" value="1"/>
</dbReference>
<feature type="domain" description="Major facilitator superfamily (MFS) profile" evidence="7">
    <location>
        <begin position="8"/>
        <end position="409"/>
    </location>
</feature>